<gene>
    <name evidence="3" type="ORF">PDIG_04130</name>
</gene>
<feature type="transmembrane region" description="Helical" evidence="1">
    <location>
        <begin position="247"/>
        <end position="268"/>
    </location>
</feature>
<evidence type="ECO:0000313" key="4">
    <source>
        <dbReference type="Proteomes" id="UP000009882"/>
    </source>
</evidence>
<dbReference type="HOGENOM" id="CLU_034392_0_0_1"/>
<keyword evidence="4" id="KW-1185">Reference proteome</keyword>
<comment type="caution">
    <text evidence="3">The sequence shown here is derived from an EMBL/GenBank/DDBJ whole genome shotgun (WGS) entry which is preliminary data.</text>
</comment>
<feature type="signal peptide" evidence="2">
    <location>
        <begin position="1"/>
        <end position="16"/>
    </location>
</feature>
<dbReference type="STRING" id="1170229.K9GXC1"/>
<dbReference type="EMBL" id="AKCT01000025">
    <property type="protein sequence ID" value="EKV19253.1"/>
    <property type="molecule type" value="Genomic_DNA"/>
</dbReference>
<evidence type="ECO:0000256" key="1">
    <source>
        <dbReference type="SAM" id="Phobius"/>
    </source>
</evidence>
<dbReference type="Proteomes" id="UP000009882">
    <property type="component" value="Unassembled WGS sequence"/>
</dbReference>
<dbReference type="InParanoid" id="K9GXC1"/>
<dbReference type="eggNOG" id="KOG4177">
    <property type="taxonomic scope" value="Eukaryota"/>
</dbReference>
<accession>K9GXC1</accession>
<keyword evidence="2" id="KW-0732">Signal</keyword>
<dbReference type="OMA" id="MFLCAYL"/>
<keyword evidence="1" id="KW-0472">Membrane</keyword>
<keyword evidence="1" id="KW-0812">Transmembrane</keyword>
<keyword evidence="1" id="KW-1133">Transmembrane helix</keyword>
<sequence>MLSKLIFISLFPLVKADDWEEFTKNLATDLILLQVDALMFRSKAPLITLFGERLTKQFLSESISTLDNVIFALLPLGVLTAVVSVIRICGSPSLRAFIERAQEGPAEAEIDLLPCVSESTAELFNDGGITRVFGLPKIVEIVAWEEVDHKAREKETKIGTLKDALEKKAWSCTSKLSPSELPELDIPNLSLNKGIKRRDQLWFRCAARLGGILQSGRYFSVFEPERILTTLPRHCNVNGNDVDSYAFPFYLIGTTLLFIGMLFCAFIMERSSKEFYLKAEKPSKIYWLQPGDQDVGDQVLNAFLAVNEGPDSSMTTKLSYVKSIRDRFNMERISMLKTIAERLYLCRQHLVNFHFPCFVYY</sequence>
<evidence type="ECO:0000256" key="2">
    <source>
        <dbReference type="SAM" id="SignalP"/>
    </source>
</evidence>
<proteinExistence type="predicted"/>
<name>K9GXC1_PEND2</name>
<dbReference type="OrthoDB" id="7464126at2759"/>
<evidence type="ECO:0000313" key="3">
    <source>
        <dbReference type="EMBL" id="EKV19253.1"/>
    </source>
</evidence>
<feature type="chain" id="PRO_5003931351" evidence="2">
    <location>
        <begin position="17"/>
        <end position="361"/>
    </location>
</feature>
<protein>
    <submittedName>
        <fullName evidence="3">Uncharacterized protein</fullName>
    </submittedName>
</protein>
<organism evidence="3 4">
    <name type="scientific">Penicillium digitatum (strain PHI26 / CECT 20796)</name>
    <name type="common">Green mold</name>
    <dbReference type="NCBI Taxonomy" id="1170229"/>
    <lineage>
        <taxon>Eukaryota</taxon>
        <taxon>Fungi</taxon>
        <taxon>Dikarya</taxon>
        <taxon>Ascomycota</taxon>
        <taxon>Pezizomycotina</taxon>
        <taxon>Eurotiomycetes</taxon>
        <taxon>Eurotiomycetidae</taxon>
        <taxon>Eurotiales</taxon>
        <taxon>Aspergillaceae</taxon>
        <taxon>Penicillium</taxon>
    </lineage>
</organism>
<dbReference type="AlphaFoldDB" id="K9GXC1"/>
<reference evidence="4" key="1">
    <citation type="journal article" date="2012" name="BMC Genomics">
        <title>Genome sequence of the necrotrophic fungus Penicillium digitatum, the main postharvest pathogen of citrus.</title>
        <authorList>
            <person name="Marcet-Houben M."/>
            <person name="Ballester A.-R."/>
            <person name="de la Fuente B."/>
            <person name="Harries E."/>
            <person name="Marcos J.F."/>
            <person name="Gonzalez-Candelas L."/>
            <person name="Gabaldon T."/>
        </authorList>
    </citation>
    <scope>NUCLEOTIDE SEQUENCE [LARGE SCALE GENOMIC DNA]</scope>
    <source>
        <strain evidence="4">PHI26 / CECT 20796</strain>
    </source>
</reference>